<dbReference type="AlphaFoldDB" id="A0A3P7LT92"/>
<name>A0A3P7LT92_STRVU</name>
<feature type="region of interest" description="Disordered" evidence="1">
    <location>
        <begin position="1"/>
        <end position="106"/>
    </location>
</feature>
<evidence type="ECO:0000313" key="2">
    <source>
        <dbReference type="EMBL" id="VDM85575.1"/>
    </source>
</evidence>
<feature type="compositionally biased region" description="Basic and acidic residues" evidence="1">
    <location>
        <begin position="97"/>
        <end position="106"/>
    </location>
</feature>
<feature type="non-terminal residue" evidence="2">
    <location>
        <position position="1"/>
    </location>
</feature>
<evidence type="ECO:0000313" key="3">
    <source>
        <dbReference type="Proteomes" id="UP000270094"/>
    </source>
</evidence>
<protein>
    <submittedName>
        <fullName evidence="2">Uncharacterized protein</fullName>
    </submittedName>
</protein>
<evidence type="ECO:0000256" key="1">
    <source>
        <dbReference type="SAM" id="MobiDB-lite"/>
    </source>
</evidence>
<reference evidence="2 3" key="1">
    <citation type="submission" date="2018-11" db="EMBL/GenBank/DDBJ databases">
        <authorList>
            <consortium name="Pathogen Informatics"/>
        </authorList>
    </citation>
    <scope>NUCLEOTIDE SEQUENCE [LARGE SCALE GENOMIC DNA]</scope>
</reference>
<sequence>ESSTAVQHIVVDEGVRGGSTSKRDDNDDEIVQNTIRSLLDQICPGEEKRKRGRPRKSVASTPPRKATENMLDNKQRLLRSTNKAAMADETASTRNNFTDRKAQTTQ</sequence>
<feature type="compositionally biased region" description="Basic and acidic residues" evidence="1">
    <location>
        <begin position="10"/>
        <end position="25"/>
    </location>
</feature>
<keyword evidence="3" id="KW-1185">Reference proteome</keyword>
<dbReference type="Proteomes" id="UP000270094">
    <property type="component" value="Unassembled WGS sequence"/>
</dbReference>
<organism evidence="2 3">
    <name type="scientific">Strongylus vulgaris</name>
    <name type="common">Blood worm</name>
    <dbReference type="NCBI Taxonomy" id="40348"/>
    <lineage>
        <taxon>Eukaryota</taxon>
        <taxon>Metazoa</taxon>
        <taxon>Ecdysozoa</taxon>
        <taxon>Nematoda</taxon>
        <taxon>Chromadorea</taxon>
        <taxon>Rhabditida</taxon>
        <taxon>Rhabditina</taxon>
        <taxon>Rhabditomorpha</taxon>
        <taxon>Strongyloidea</taxon>
        <taxon>Strongylidae</taxon>
        <taxon>Strongylus</taxon>
    </lineage>
</organism>
<dbReference type="EMBL" id="UYYB01142269">
    <property type="protein sequence ID" value="VDM85575.1"/>
    <property type="molecule type" value="Genomic_DNA"/>
</dbReference>
<proteinExistence type="predicted"/>
<gene>
    <name evidence="2" type="ORF">SVUK_LOCUS20573</name>
</gene>
<accession>A0A3P7LT92</accession>
<feature type="non-terminal residue" evidence="2">
    <location>
        <position position="106"/>
    </location>
</feature>
<feature type="compositionally biased region" description="Basic and acidic residues" evidence="1">
    <location>
        <begin position="65"/>
        <end position="75"/>
    </location>
</feature>